<evidence type="ECO:0000313" key="2">
    <source>
        <dbReference type="Proteomes" id="UP000199659"/>
    </source>
</evidence>
<sequence>MMYPYMTLADETEILHSQLLTDDNGEKRVVVHFERPTETGFDMARCSLPSYQWIKRDGFTEEEIHKFEMIVKSNAHLFFKYAENGGIQIA</sequence>
<proteinExistence type="predicted"/>
<gene>
    <name evidence="1" type="ORF">SAMN05661086_01621</name>
</gene>
<evidence type="ECO:0000313" key="1">
    <source>
        <dbReference type="EMBL" id="SFR77456.1"/>
    </source>
</evidence>
<organism evidence="1 2">
    <name type="scientific">Anaeromicropila populeti</name>
    <dbReference type="NCBI Taxonomy" id="37658"/>
    <lineage>
        <taxon>Bacteria</taxon>
        <taxon>Bacillati</taxon>
        <taxon>Bacillota</taxon>
        <taxon>Clostridia</taxon>
        <taxon>Lachnospirales</taxon>
        <taxon>Lachnospiraceae</taxon>
        <taxon>Anaeromicropila</taxon>
    </lineage>
</organism>
<reference evidence="1 2" key="1">
    <citation type="submission" date="2016-10" db="EMBL/GenBank/DDBJ databases">
        <authorList>
            <person name="de Groot N.N."/>
        </authorList>
    </citation>
    <scope>NUCLEOTIDE SEQUENCE [LARGE SCALE GENOMIC DNA]</scope>
    <source>
        <strain evidence="1 2">743A</strain>
    </source>
</reference>
<keyword evidence="2" id="KW-1185">Reference proteome</keyword>
<protein>
    <submittedName>
        <fullName evidence="1">Uncharacterized protein</fullName>
    </submittedName>
</protein>
<dbReference type="OrthoDB" id="9809915at2"/>
<dbReference type="Proteomes" id="UP000199659">
    <property type="component" value="Unassembled WGS sequence"/>
</dbReference>
<accession>A0A1I6JER1</accession>
<name>A0A1I6JER1_9FIRM</name>
<dbReference type="AlphaFoldDB" id="A0A1I6JER1"/>
<dbReference type="EMBL" id="FOYZ01000005">
    <property type="protein sequence ID" value="SFR77456.1"/>
    <property type="molecule type" value="Genomic_DNA"/>
</dbReference>
<dbReference type="STRING" id="37658.SAMN05661086_01621"/>